<dbReference type="PANTHER" id="PTHR11736:SF14">
    <property type="entry name" value="NSE3 HOMOLOG, SMC5-SMC6 COMPLEX COMPONENT"/>
    <property type="match status" value="1"/>
</dbReference>
<sequence>MKKTFGYELVEAEQNKQKFYILLNKMQEEAKEVVCSNPDDQPRLGLLLVILAIIFMKDNVLPEGMLWDTLKRLGVIKGEVHDIFGDVDKLITVEYVKQMYLDRKKVVTGDTATYEYRWGVRAQQEITKRQALEFVAQVYGTEVQAWTAKFKEVVEEEEGDSGSD</sequence>
<evidence type="ECO:0000313" key="1">
    <source>
        <dbReference type="EMBL" id="CAB3993098.1"/>
    </source>
</evidence>
<keyword evidence="2" id="KW-1185">Reference proteome</keyword>
<dbReference type="OrthoDB" id="205198at2759"/>
<dbReference type="EMBL" id="CACRXK020002183">
    <property type="protein sequence ID" value="CAB3993098.1"/>
    <property type="molecule type" value="Genomic_DNA"/>
</dbReference>
<name>A0A6S7GM45_PARCT</name>
<gene>
    <name evidence="1" type="ORF">PACLA_8A052993</name>
</gene>
<dbReference type="InterPro" id="IPR037445">
    <property type="entry name" value="MAGE"/>
</dbReference>
<reference evidence="1" key="1">
    <citation type="submission" date="2020-04" db="EMBL/GenBank/DDBJ databases">
        <authorList>
            <person name="Alioto T."/>
            <person name="Alioto T."/>
            <person name="Gomez Garrido J."/>
        </authorList>
    </citation>
    <scope>NUCLEOTIDE SEQUENCE</scope>
    <source>
        <strain evidence="1">A484AB</strain>
    </source>
</reference>
<evidence type="ECO:0000313" key="2">
    <source>
        <dbReference type="Proteomes" id="UP001152795"/>
    </source>
</evidence>
<dbReference type="Pfam" id="PF01454">
    <property type="entry name" value="MAGE"/>
    <property type="match status" value="1"/>
</dbReference>
<dbReference type="GO" id="GO:0005634">
    <property type="term" value="C:nucleus"/>
    <property type="evidence" value="ECO:0007669"/>
    <property type="project" value="TreeGrafter"/>
</dbReference>
<dbReference type="Proteomes" id="UP001152795">
    <property type="component" value="Unassembled WGS sequence"/>
</dbReference>
<dbReference type="PANTHER" id="PTHR11736">
    <property type="entry name" value="MELANOMA-ASSOCIATED ANTIGEN MAGE ANTIGEN"/>
    <property type="match status" value="1"/>
</dbReference>
<protein>
    <submittedName>
        <fullName evidence="1">Uncharacterized protein</fullName>
    </submittedName>
</protein>
<proteinExistence type="predicted"/>
<dbReference type="Gene3D" id="1.10.10.1210">
    <property type="entry name" value="MAGE homology domain, winged helix WH2 motif"/>
    <property type="match status" value="1"/>
</dbReference>
<dbReference type="PROSITE" id="PS50838">
    <property type="entry name" value="MAGE"/>
    <property type="match status" value="1"/>
</dbReference>
<organism evidence="1 2">
    <name type="scientific">Paramuricea clavata</name>
    <name type="common">Red gorgonian</name>
    <name type="synonym">Violescent sea-whip</name>
    <dbReference type="NCBI Taxonomy" id="317549"/>
    <lineage>
        <taxon>Eukaryota</taxon>
        <taxon>Metazoa</taxon>
        <taxon>Cnidaria</taxon>
        <taxon>Anthozoa</taxon>
        <taxon>Octocorallia</taxon>
        <taxon>Malacalcyonacea</taxon>
        <taxon>Plexauridae</taxon>
        <taxon>Paramuricea</taxon>
    </lineage>
</organism>
<comment type="caution">
    <text evidence="1">The sequence shown here is derived from an EMBL/GenBank/DDBJ whole genome shotgun (WGS) entry which is preliminary data.</text>
</comment>
<dbReference type="InterPro" id="IPR002190">
    <property type="entry name" value="MHD_dom"/>
</dbReference>
<accession>A0A6S7GM45</accession>
<dbReference type="AlphaFoldDB" id="A0A6S7GM45"/>
<dbReference type="SMART" id="SM01373">
    <property type="entry name" value="MAGE"/>
    <property type="match status" value="1"/>
</dbReference>
<dbReference type="FunFam" id="1.10.10.1210:FF:000001">
    <property type="entry name" value="melanoma-associated antigen D1"/>
    <property type="match status" value="1"/>
</dbReference>
<dbReference type="InterPro" id="IPR041899">
    <property type="entry name" value="MAGE_WH2"/>
</dbReference>